<evidence type="ECO:0000256" key="1">
    <source>
        <dbReference type="SAM" id="MobiDB-lite"/>
    </source>
</evidence>
<reference evidence="2 3" key="1">
    <citation type="submission" date="2019-08" db="EMBL/GenBank/DDBJ databases">
        <title>A chromosome-level genome assembly, high-density linkage maps, and genome scans reveal the genomic architecture of hybrid incompatibilities underlying speciation via character displacement in darters (Percidae: Etheostominae).</title>
        <authorList>
            <person name="Moran R.L."/>
            <person name="Catchen J.M."/>
            <person name="Fuller R.C."/>
        </authorList>
    </citation>
    <scope>NUCLEOTIDE SEQUENCE [LARGE SCALE GENOMIC DNA]</scope>
    <source>
        <strain evidence="2">EspeVRDwgs_2016</strain>
        <tissue evidence="2">Muscle</tissue>
    </source>
</reference>
<accession>A0A5J5CUG5</accession>
<protein>
    <submittedName>
        <fullName evidence="2">Uncharacterized protein</fullName>
    </submittedName>
</protein>
<proteinExistence type="predicted"/>
<dbReference type="EMBL" id="VOFY01000016">
    <property type="protein sequence ID" value="KAA8584709.1"/>
    <property type="molecule type" value="Genomic_DNA"/>
</dbReference>
<keyword evidence="3" id="KW-1185">Reference proteome</keyword>
<name>A0A5J5CUG5_9PERO</name>
<feature type="region of interest" description="Disordered" evidence="1">
    <location>
        <begin position="67"/>
        <end position="112"/>
    </location>
</feature>
<dbReference type="AlphaFoldDB" id="A0A5J5CUG5"/>
<organism evidence="2 3">
    <name type="scientific">Etheostoma spectabile</name>
    <name type="common">orangethroat darter</name>
    <dbReference type="NCBI Taxonomy" id="54343"/>
    <lineage>
        <taxon>Eukaryota</taxon>
        <taxon>Metazoa</taxon>
        <taxon>Chordata</taxon>
        <taxon>Craniata</taxon>
        <taxon>Vertebrata</taxon>
        <taxon>Euteleostomi</taxon>
        <taxon>Actinopterygii</taxon>
        <taxon>Neopterygii</taxon>
        <taxon>Teleostei</taxon>
        <taxon>Neoteleostei</taxon>
        <taxon>Acanthomorphata</taxon>
        <taxon>Eupercaria</taxon>
        <taxon>Perciformes</taxon>
        <taxon>Percoidei</taxon>
        <taxon>Percidae</taxon>
        <taxon>Etheostomatinae</taxon>
        <taxon>Etheostoma</taxon>
    </lineage>
</organism>
<feature type="region of interest" description="Disordered" evidence="1">
    <location>
        <begin position="285"/>
        <end position="304"/>
    </location>
</feature>
<feature type="compositionally biased region" description="Basic and acidic residues" evidence="1">
    <location>
        <begin position="1"/>
        <end position="10"/>
    </location>
</feature>
<comment type="caution">
    <text evidence="2">The sequence shown here is derived from an EMBL/GenBank/DDBJ whole genome shotgun (WGS) entry which is preliminary data.</text>
</comment>
<feature type="region of interest" description="Disordered" evidence="1">
    <location>
        <begin position="1"/>
        <end position="41"/>
    </location>
</feature>
<sequence length="356" mass="41882">MLSKKEERRSFGNGPLRDQWEKKAQSISEQNKQEAEWRKKSSNKICFSKWNYHWSLVSNGDFHQLTSSADDAEKNKPKIKFKVVPPPPKPKHEPAPPPPTPRKTASPKPCRQKRKVEVDVFGLCWRDSWKSLKPPKYLYLKTKETKTTIPGFTTIELTNNREYKPPGYGSEAEWESPAEKWSNSWKQVKSPAQLERTEENKFQWEIPIERKPVGKAEIEVFSLPVWAGTWKFINFAFRQQQKYWDRIWPDFQQNPSNKFDKVHQLEEQDEPSDWEDSWKLSEAELEPKDTTEYEAPTAGSSGTDTTVMMRLNEVILPGWRDSWLLSAAPLEEEEERHKNWNSCWGFRQQIRWVGAE</sequence>
<gene>
    <name evidence="2" type="ORF">FQN60_008494</name>
</gene>
<dbReference type="Proteomes" id="UP000327493">
    <property type="component" value="Chromosome 16"/>
</dbReference>
<evidence type="ECO:0000313" key="2">
    <source>
        <dbReference type="EMBL" id="KAA8584709.1"/>
    </source>
</evidence>
<evidence type="ECO:0000313" key="3">
    <source>
        <dbReference type="Proteomes" id="UP000327493"/>
    </source>
</evidence>